<dbReference type="PANTHER" id="PTHR38450:SF2">
    <property type="entry name" value="STAGE V SPORULATION PROTEIN AEB"/>
    <property type="match status" value="1"/>
</dbReference>
<evidence type="ECO:0000313" key="2">
    <source>
        <dbReference type="EMBL" id="HIR10185.1"/>
    </source>
</evidence>
<reference evidence="2" key="1">
    <citation type="submission" date="2020-10" db="EMBL/GenBank/DDBJ databases">
        <authorList>
            <person name="Gilroy R."/>
        </authorList>
    </citation>
    <scope>NUCLEOTIDE SEQUENCE</scope>
    <source>
        <strain evidence="2">ChiHjej9B8-7071</strain>
    </source>
</reference>
<proteinExistence type="predicted"/>
<keyword evidence="1" id="KW-0472">Membrane</keyword>
<gene>
    <name evidence="2" type="primary">spoVAE</name>
    <name evidence="2" type="ORF">IAA70_07255</name>
</gene>
<keyword evidence="1" id="KW-1133">Transmembrane helix</keyword>
<dbReference type="PANTHER" id="PTHR38450">
    <property type="entry name" value="STAGE V SPORULATION PROTEIN AC-RELATED"/>
    <property type="match status" value="1"/>
</dbReference>
<sequence>MELLKAFLVGGLLCALGQILIDKTKLTPARILVLYVVTGVVLGAAGVYEKLVDFAGAGATIPLTGFGNTLAKGVKEAVAQDGLLGAFTGGFKAAAGGVTAAMVFGTLAALFFKPKDK</sequence>
<evidence type="ECO:0000313" key="3">
    <source>
        <dbReference type="Proteomes" id="UP000824258"/>
    </source>
</evidence>
<organism evidence="2 3">
    <name type="scientific">Candidatus Avoscillospira stercoripullorum</name>
    <dbReference type="NCBI Taxonomy" id="2840709"/>
    <lineage>
        <taxon>Bacteria</taxon>
        <taxon>Bacillati</taxon>
        <taxon>Bacillota</taxon>
        <taxon>Clostridia</taxon>
        <taxon>Eubacteriales</taxon>
        <taxon>Oscillospiraceae</taxon>
        <taxon>Oscillospiraceae incertae sedis</taxon>
        <taxon>Candidatus Avoscillospira</taxon>
    </lineage>
</organism>
<dbReference type="NCBIfam" id="TIGR02839">
    <property type="entry name" value="spore_V_AE"/>
    <property type="match status" value="1"/>
</dbReference>
<comment type="caution">
    <text evidence="2">The sequence shown here is derived from an EMBL/GenBank/DDBJ whole genome shotgun (WGS) entry which is preliminary data.</text>
</comment>
<feature type="transmembrane region" description="Helical" evidence="1">
    <location>
        <begin position="93"/>
        <end position="112"/>
    </location>
</feature>
<name>A0A9D1A9J1_9FIRM</name>
<feature type="transmembrane region" description="Helical" evidence="1">
    <location>
        <begin position="29"/>
        <end position="48"/>
    </location>
</feature>
<dbReference type="Proteomes" id="UP000824258">
    <property type="component" value="Unassembled WGS sequence"/>
</dbReference>
<evidence type="ECO:0000256" key="1">
    <source>
        <dbReference type="SAM" id="Phobius"/>
    </source>
</evidence>
<dbReference type="EMBL" id="DVGD01000236">
    <property type="protein sequence ID" value="HIR10185.1"/>
    <property type="molecule type" value="Genomic_DNA"/>
</dbReference>
<dbReference type="AlphaFoldDB" id="A0A9D1A9J1"/>
<protein>
    <submittedName>
        <fullName evidence="2">Stage V sporulation protein AE</fullName>
    </submittedName>
</protein>
<dbReference type="InterPro" id="IPR014204">
    <property type="entry name" value="Spore_V_AE"/>
</dbReference>
<dbReference type="Pfam" id="PF03862">
    <property type="entry name" value="SpoVAC_SpoVAEB"/>
    <property type="match status" value="1"/>
</dbReference>
<accession>A0A9D1A9J1</accession>
<keyword evidence="1" id="KW-0812">Transmembrane</keyword>
<reference evidence="2" key="2">
    <citation type="journal article" date="2021" name="PeerJ">
        <title>Extensive microbial diversity within the chicken gut microbiome revealed by metagenomics and culture.</title>
        <authorList>
            <person name="Gilroy R."/>
            <person name="Ravi A."/>
            <person name="Getino M."/>
            <person name="Pursley I."/>
            <person name="Horton D.L."/>
            <person name="Alikhan N.F."/>
            <person name="Baker D."/>
            <person name="Gharbi K."/>
            <person name="Hall N."/>
            <person name="Watson M."/>
            <person name="Adriaenssens E.M."/>
            <person name="Foster-Nyarko E."/>
            <person name="Jarju S."/>
            <person name="Secka A."/>
            <person name="Antonio M."/>
            <person name="Oren A."/>
            <person name="Chaudhuri R.R."/>
            <person name="La Ragione R."/>
            <person name="Hildebrand F."/>
            <person name="Pallen M.J."/>
        </authorList>
    </citation>
    <scope>NUCLEOTIDE SEQUENCE</scope>
    <source>
        <strain evidence="2">ChiHjej9B8-7071</strain>
    </source>
</reference>
<dbReference type="InterPro" id="IPR005562">
    <property type="entry name" value="SpoVA"/>
</dbReference>